<accession>A0A7S2C336</accession>
<sequence length="138" mass="15370">MTSMTAEECRGRLVTAMSSTAYICPSGVVGSPKLHTPSVCPETSRTDEWVEVRACIRTSFTKSGKPMVGTRVVPSYLVRAKESFKREVESAVRALDGDPERTPMLPETQEVRVTHASRSTRPTMHRLQGLLRERTFSI</sequence>
<reference evidence="1" key="1">
    <citation type="submission" date="2021-01" db="EMBL/GenBank/DDBJ databases">
        <authorList>
            <person name="Corre E."/>
            <person name="Pelletier E."/>
            <person name="Niang G."/>
            <person name="Scheremetjew M."/>
            <person name="Finn R."/>
            <person name="Kale V."/>
            <person name="Holt S."/>
            <person name="Cochrane G."/>
            <person name="Meng A."/>
            <person name="Brown T."/>
            <person name="Cohen L."/>
        </authorList>
    </citation>
    <scope>NUCLEOTIDE SEQUENCE</scope>
    <source>
        <strain evidence="1">CCMP2222</strain>
    </source>
</reference>
<protein>
    <submittedName>
        <fullName evidence="1">Uncharacterized protein</fullName>
    </submittedName>
</protein>
<proteinExistence type="predicted"/>
<organism evidence="1">
    <name type="scientific">Alexandrium andersonii</name>
    <dbReference type="NCBI Taxonomy" id="327968"/>
    <lineage>
        <taxon>Eukaryota</taxon>
        <taxon>Sar</taxon>
        <taxon>Alveolata</taxon>
        <taxon>Dinophyceae</taxon>
        <taxon>Gonyaulacales</taxon>
        <taxon>Pyrocystaceae</taxon>
        <taxon>Alexandrium</taxon>
    </lineage>
</organism>
<name>A0A7S2C336_9DINO</name>
<gene>
    <name evidence="1" type="ORF">AAND1436_LOCUS14866</name>
</gene>
<dbReference type="AlphaFoldDB" id="A0A7S2C336"/>
<dbReference type="EMBL" id="HBGQ01030126">
    <property type="protein sequence ID" value="CAD9412819.1"/>
    <property type="molecule type" value="Transcribed_RNA"/>
</dbReference>
<evidence type="ECO:0000313" key="1">
    <source>
        <dbReference type="EMBL" id="CAD9412819.1"/>
    </source>
</evidence>